<evidence type="ECO:0000313" key="4">
    <source>
        <dbReference type="EMBL" id="EMT50061.1"/>
    </source>
</evidence>
<evidence type="ECO:0000259" key="3">
    <source>
        <dbReference type="Pfam" id="PF00724"/>
    </source>
</evidence>
<protein>
    <submittedName>
        <fullName evidence="4">NADH-dependent flavin oxidoreductase</fullName>
    </submittedName>
</protein>
<dbReference type="CDD" id="cd04735">
    <property type="entry name" value="OYE_like_4_FMN"/>
    <property type="match status" value="1"/>
</dbReference>
<dbReference type="Proteomes" id="UP000012081">
    <property type="component" value="Unassembled WGS sequence"/>
</dbReference>
<keyword evidence="2" id="KW-0560">Oxidoreductase</keyword>
<dbReference type="GO" id="GO:0016491">
    <property type="term" value="F:oxidoreductase activity"/>
    <property type="evidence" value="ECO:0007669"/>
    <property type="project" value="UniProtKB-KW"/>
</dbReference>
<dbReference type="Pfam" id="PF00724">
    <property type="entry name" value="Oxidored_FMN"/>
    <property type="match status" value="1"/>
</dbReference>
<sequence length="377" mass="42046">MKEKYTPLFEPFTFRSGITLKNRIVMAPLTNYSSNDDGTVSDAELRYYSRRATGVGMVITACIYVTENGKGFPGEFSGASDEMIPSMRRLASTIKEKGAQAVLQIFHAGRMAPPELVPGGEIVSASEVADDNAPIPRALTDEEVQEIIRAYGETTRRAIEAGFDGVEIHGANFYLVQQFFSGHTNRRTDRWGGSLEKRLAFPLAVVDEVKRVVAKHADRPFLVGYRFSPEEPYEKGITMDDTFVLVDALADKELDYLHVSLQDFWSKPRRGGDSTRTRIEQIRERIGDRTAVIGVGSLYTADDVLAARQTGVPLIALGRGIIIEPEWVEKVMDGKEDEIATTVGPNDQEKLEIPDPLWERIMTVEGWFPVKKETPVK</sequence>
<organism evidence="4 5">
    <name type="scientific">Brevibacillus borstelensis AK1</name>
    <dbReference type="NCBI Taxonomy" id="1300222"/>
    <lineage>
        <taxon>Bacteria</taxon>
        <taxon>Bacillati</taxon>
        <taxon>Bacillota</taxon>
        <taxon>Bacilli</taxon>
        <taxon>Bacillales</taxon>
        <taxon>Paenibacillaceae</taxon>
        <taxon>Brevibacillus</taxon>
    </lineage>
</organism>
<comment type="caution">
    <text evidence="4">The sequence shown here is derived from an EMBL/GenBank/DDBJ whole genome shotgun (WGS) entry which is preliminary data.</text>
</comment>
<accession>M8DT00</accession>
<dbReference type="EMBL" id="APBN01000022">
    <property type="protein sequence ID" value="EMT50061.1"/>
    <property type="molecule type" value="Genomic_DNA"/>
</dbReference>
<dbReference type="RefSeq" id="WP_003392824.1">
    <property type="nucleotide sequence ID" value="NZ_APBN01000022.1"/>
</dbReference>
<dbReference type="InterPro" id="IPR001155">
    <property type="entry name" value="OxRdtase_FMN_N"/>
</dbReference>
<reference evidence="4 5" key="1">
    <citation type="submission" date="2013-03" db="EMBL/GenBank/DDBJ databases">
        <title>Assembly of a new bacterial strain Brevibacillus borstelensis AK1.</title>
        <authorList>
            <person name="Rajan I."/>
            <person name="PoliReddy D."/>
            <person name="Sugumar T."/>
            <person name="Rathinam K."/>
            <person name="Alqarawi S."/>
            <person name="Khalil A.B."/>
            <person name="Sivakumar N."/>
        </authorList>
    </citation>
    <scope>NUCLEOTIDE SEQUENCE [LARGE SCALE GENOMIC DNA]</scope>
    <source>
        <strain evidence="4 5">AK1</strain>
    </source>
</reference>
<gene>
    <name evidence="4" type="ORF">I532_24392</name>
</gene>
<evidence type="ECO:0000256" key="2">
    <source>
        <dbReference type="ARBA" id="ARBA00023002"/>
    </source>
</evidence>
<dbReference type="InterPro" id="IPR013785">
    <property type="entry name" value="Aldolase_TIM"/>
</dbReference>
<evidence type="ECO:0000256" key="1">
    <source>
        <dbReference type="ARBA" id="ARBA00022630"/>
    </source>
</evidence>
<evidence type="ECO:0000313" key="5">
    <source>
        <dbReference type="Proteomes" id="UP000012081"/>
    </source>
</evidence>
<keyword evidence="5" id="KW-1185">Reference proteome</keyword>
<dbReference type="PANTHER" id="PTHR43656:SF2">
    <property type="entry name" value="BINDING OXIDOREDUCTASE, PUTATIVE (AFU_ORTHOLOGUE AFUA_2G08260)-RELATED"/>
    <property type="match status" value="1"/>
</dbReference>
<dbReference type="PATRIC" id="fig|1300222.3.peg.5124"/>
<dbReference type="STRING" id="1300222.I532_24392"/>
<dbReference type="AlphaFoldDB" id="M8DT00"/>
<dbReference type="InterPro" id="IPR051799">
    <property type="entry name" value="NADH_flavin_oxidoreductase"/>
</dbReference>
<dbReference type="GO" id="GO:0010181">
    <property type="term" value="F:FMN binding"/>
    <property type="evidence" value="ECO:0007669"/>
    <property type="project" value="InterPro"/>
</dbReference>
<feature type="domain" description="NADH:flavin oxidoreductase/NADH oxidase N-terminal" evidence="3">
    <location>
        <begin position="8"/>
        <end position="337"/>
    </location>
</feature>
<dbReference type="SUPFAM" id="SSF51395">
    <property type="entry name" value="FMN-linked oxidoreductases"/>
    <property type="match status" value="1"/>
</dbReference>
<dbReference type="Gene3D" id="3.20.20.70">
    <property type="entry name" value="Aldolase class I"/>
    <property type="match status" value="1"/>
</dbReference>
<dbReference type="PANTHER" id="PTHR43656">
    <property type="entry name" value="BINDING OXIDOREDUCTASE, PUTATIVE (AFU_ORTHOLOGUE AFUA_2G08260)-RELATED"/>
    <property type="match status" value="1"/>
</dbReference>
<name>M8DT00_9BACL</name>
<keyword evidence="1" id="KW-0285">Flavoprotein</keyword>
<dbReference type="OrthoDB" id="9772736at2"/>
<proteinExistence type="predicted"/>